<organism evidence="2 3">
    <name type="scientific">Ephemerocybe angulata</name>
    <dbReference type="NCBI Taxonomy" id="980116"/>
    <lineage>
        <taxon>Eukaryota</taxon>
        <taxon>Fungi</taxon>
        <taxon>Dikarya</taxon>
        <taxon>Basidiomycota</taxon>
        <taxon>Agaricomycotina</taxon>
        <taxon>Agaricomycetes</taxon>
        <taxon>Agaricomycetidae</taxon>
        <taxon>Agaricales</taxon>
        <taxon>Agaricineae</taxon>
        <taxon>Psathyrellaceae</taxon>
        <taxon>Ephemerocybe</taxon>
    </lineage>
</organism>
<feature type="compositionally biased region" description="Acidic residues" evidence="1">
    <location>
        <begin position="223"/>
        <end position="264"/>
    </location>
</feature>
<evidence type="ECO:0000313" key="3">
    <source>
        <dbReference type="Proteomes" id="UP000541558"/>
    </source>
</evidence>
<evidence type="ECO:0000313" key="2">
    <source>
        <dbReference type="EMBL" id="KAF5311642.1"/>
    </source>
</evidence>
<name>A0A8H5AV89_9AGAR</name>
<dbReference type="AlphaFoldDB" id="A0A8H5AV89"/>
<evidence type="ECO:0000256" key="1">
    <source>
        <dbReference type="SAM" id="MobiDB-lite"/>
    </source>
</evidence>
<accession>A0A8H5AV89</accession>
<reference evidence="2 3" key="1">
    <citation type="journal article" date="2020" name="ISME J.">
        <title>Uncovering the hidden diversity of litter-decomposition mechanisms in mushroom-forming fungi.</title>
        <authorList>
            <person name="Floudas D."/>
            <person name="Bentzer J."/>
            <person name="Ahren D."/>
            <person name="Johansson T."/>
            <person name="Persson P."/>
            <person name="Tunlid A."/>
        </authorList>
    </citation>
    <scope>NUCLEOTIDE SEQUENCE [LARGE SCALE GENOMIC DNA]</scope>
    <source>
        <strain evidence="2 3">CBS 175.51</strain>
    </source>
</reference>
<feature type="compositionally biased region" description="Basic residues" evidence="1">
    <location>
        <begin position="1"/>
        <end position="10"/>
    </location>
</feature>
<dbReference type="OrthoDB" id="3067319at2759"/>
<comment type="caution">
    <text evidence="2">The sequence shown here is derived from an EMBL/GenBank/DDBJ whole genome shotgun (WGS) entry which is preliminary data.</text>
</comment>
<gene>
    <name evidence="2" type="ORF">D9611_009510</name>
</gene>
<dbReference type="EMBL" id="JAACJK010000225">
    <property type="protein sequence ID" value="KAF5311642.1"/>
    <property type="molecule type" value="Genomic_DNA"/>
</dbReference>
<protein>
    <submittedName>
        <fullName evidence="2">Uncharacterized protein</fullName>
    </submittedName>
</protein>
<proteinExistence type="predicted"/>
<feature type="region of interest" description="Disordered" evidence="1">
    <location>
        <begin position="218"/>
        <end position="264"/>
    </location>
</feature>
<feature type="region of interest" description="Disordered" evidence="1">
    <location>
        <begin position="1"/>
        <end position="76"/>
    </location>
</feature>
<dbReference type="Proteomes" id="UP000541558">
    <property type="component" value="Unassembled WGS sequence"/>
</dbReference>
<keyword evidence="3" id="KW-1185">Reference proteome</keyword>
<feature type="compositionally biased region" description="Basic and acidic residues" evidence="1">
    <location>
        <begin position="11"/>
        <end position="36"/>
    </location>
</feature>
<feature type="compositionally biased region" description="Polar residues" evidence="1">
    <location>
        <begin position="47"/>
        <end position="65"/>
    </location>
</feature>
<sequence>MARTKSTKISKSKDGLTKDQRYHLKNTEKRNKDSRERNRRTRAAAKKSQTAETQASLGEPSTSRTEIPGPIPTSAYSDPFDYLPGPPVTFSDSLFAERLEKVESMTQEGEATHPGSASDTPEWDRFRQLHLLVLRWSSPWGGGKKATREWLRAVWAHAETGKRFLDLLRITNLPLPKDPVNLQLLVTKKIETVELLVRGIVIIETRYDIMGRGVFSVPGAPIDDADDESDDPTSENSEDENEDESGEDYIVEDGSNDMEGSEIS</sequence>